<evidence type="ECO:0000259" key="6">
    <source>
        <dbReference type="PROSITE" id="PS51741"/>
    </source>
</evidence>
<dbReference type="GO" id="GO:0000935">
    <property type="term" value="C:division septum"/>
    <property type="evidence" value="ECO:0007669"/>
    <property type="project" value="TreeGrafter"/>
</dbReference>
<dbReference type="GO" id="GO:0005737">
    <property type="term" value="C:cytoplasm"/>
    <property type="evidence" value="ECO:0007669"/>
    <property type="project" value="TreeGrafter"/>
</dbReference>
<feature type="domain" description="F-BAR" evidence="6">
    <location>
        <begin position="2"/>
        <end position="430"/>
    </location>
</feature>
<dbReference type="CDD" id="cd04399">
    <property type="entry name" value="RhoGAP_fRGD2"/>
    <property type="match status" value="1"/>
</dbReference>
<evidence type="ECO:0000259" key="5">
    <source>
        <dbReference type="PROSITE" id="PS50238"/>
    </source>
</evidence>
<dbReference type="InterPro" id="IPR000198">
    <property type="entry name" value="RhoGAP_dom"/>
</dbReference>
<dbReference type="SMART" id="SM00049">
    <property type="entry name" value="DEP"/>
    <property type="match status" value="1"/>
</dbReference>
<evidence type="ECO:0000256" key="3">
    <source>
        <dbReference type="SAM" id="MobiDB-lite"/>
    </source>
</evidence>
<evidence type="ECO:0008006" key="9">
    <source>
        <dbReference type="Google" id="ProtNLM"/>
    </source>
</evidence>
<dbReference type="SMART" id="SM00055">
    <property type="entry name" value="FCH"/>
    <property type="match status" value="1"/>
</dbReference>
<dbReference type="PANTHER" id="PTHR23065:SF17">
    <property type="entry name" value="RHO-GTPASE-ACTIVATING PROTEIN RGD2"/>
    <property type="match status" value="1"/>
</dbReference>
<gene>
    <name evidence="7" type="ORF">MYCTH_2301089</name>
</gene>
<dbReference type="GO" id="GO:0005096">
    <property type="term" value="F:GTPase activator activity"/>
    <property type="evidence" value="ECO:0007669"/>
    <property type="project" value="TreeGrafter"/>
</dbReference>
<dbReference type="Pfam" id="PF00611">
    <property type="entry name" value="FCH"/>
    <property type="match status" value="1"/>
</dbReference>
<feature type="compositionally biased region" description="Basic and acidic residues" evidence="3">
    <location>
        <begin position="691"/>
        <end position="706"/>
    </location>
</feature>
<keyword evidence="1 2" id="KW-0175">Coiled coil</keyword>
<feature type="compositionally biased region" description="Low complexity" evidence="3">
    <location>
        <begin position="709"/>
        <end position="719"/>
    </location>
</feature>
<dbReference type="AlphaFoldDB" id="G2Q929"/>
<dbReference type="SUPFAM" id="SSF46785">
    <property type="entry name" value="Winged helix' DNA-binding domain"/>
    <property type="match status" value="1"/>
</dbReference>
<dbReference type="RefSeq" id="XP_003661566.1">
    <property type="nucleotide sequence ID" value="XM_003661518.1"/>
</dbReference>
<feature type="compositionally biased region" description="Low complexity" evidence="3">
    <location>
        <begin position="740"/>
        <end position="750"/>
    </location>
</feature>
<feature type="compositionally biased region" description="Low complexity" evidence="3">
    <location>
        <begin position="887"/>
        <end position="908"/>
    </location>
</feature>
<dbReference type="FunFam" id="1.10.555.10:FF:000044">
    <property type="entry name" value="Rho-gtpase-activating protein 8"/>
    <property type="match status" value="1"/>
</dbReference>
<accession>G2Q929</accession>
<dbReference type="PROSITE" id="PS50186">
    <property type="entry name" value="DEP"/>
    <property type="match status" value="1"/>
</dbReference>
<dbReference type="PROSITE" id="PS50238">
    <property type="entry name" value="RHOGAP"/>
    <property type="match status" value="1"/>
</dbReference>
<feature type="domain" description="DEP" evidence="4">
    <location>
        <begin position="210"/>
        <end position="287"/>
    </location>
</feature>
<name>G2Q929_THET4</name>
<dbReference type="InterPro" id="IPR000591">
    <property type="entry name" value="DEP_dom"/>
</dbReference>
<protein>
    <recommendedName>
        <fullName evidence="9">Rho-GTPase-activating protein 8</fullName>
    </recommendedName>
</protein>
<dbReference type="InterPro" id="IPR027267">
    <property type="entry name" value="AH/BAR_dom_sf"/>
</dbReference>
<organism evidence="7 8">
    <name type="scientific">Thermothelomyces thermophilus (strain ATCC 42464 / BCRC 31852 / DSM 1799)</name>
    <name type="common">Sporotrichum thermophile</name>
    <dbReference type="NCBI Taxonomy" id="573729"/>
    <lineage>
        <taxon>Eukaryota</taxon>
        <taxon>Fungi</taxon>
        <taxon>Dikarya</taxon>
        <taxon>Ascomycota</taxon>
        <taxon>Pezizomycotina</taxon>
        <taxon>Sordariomycetes</taxon>
        <taxon>Sordariomycetidae</taxon>
        <taxon>Sordariales</taxon>
        <taxon>Chaetomiaceae</taxon>
        <taxon>Thermothelomyces</taxon>
    </lineage>
</organism>
<feature type="coiled-coil region" evidence="2">
    <location>
        <begin position="343"/>
        <end position="370"/>
    </location>
</feature>
<dbReference type="GeneID" id="11510371"/>
<dbReference type="InterPro" id="IPR008936">
    <property type="entry name" value="Rho_GTPase_activation_prot"/>
</dbReference>
<dbReference type="InterPro" id="IPR031160">
    <property type="entry name" value="F_BAR_dom"/>
</dbReference>
<dbReference type="GO" id="GO:0007264">
    <property type="term" value="P:small GTPase-mediated signal transduction"/>
    <property type="evidence" value="ECO:0007669"/>
    <property type="project" value="TreeGrafter"/>
</dbReference>
<dbReference type="SUPFAM" id="SSF103657">
    <property type="entry name" value="BAR/IMD domain-like"/>
    <property type="match status" value="1"/>
</dbReference>
<dbReference type="Pfam" id="PF00620">
    <property type="entry name" value="RhoGAP"/>
    <property type="match status" value="1"/>
</dbReference>
<proteinExistence type="predicted"/>
<feature type="domain" description="Rho-GAP" evidence="5">
    <location>
        <begin position="464"/>
        <end position="662"/>
    </location>
</feature>
<evidence type="ECO:0000259" key="4">
    <source>
        <dbReference type="PROSITE" id="PS50186"/>
    </source>
</evidence>
<evidence type="ECO:0000256" key="1">
    <source>
        <dbReference type="PROSITE-ProRule" id="PRU01077"/>
    </source>
</evidence>
<feature type="compositionally biased region" description="Low complexity" evidence="3">
    <location>
        <begin position="854"/>
        <end position="878"/>
    </location>
</feature>
<evidence type="ECO:0000313" key="8">
    <source>
        <dbReference type="Proteomes" id="UP000007322"/>
    </source>
</evidence>
<dbReference type="Proteomes" id="UP000007322">
    <property type="component" value="Chromosome 2"/>
</dbReference>
<dbReference type="Pfam" id="PF00610">
    <property type="entry name" value="DEP"/>
    <property type="match status" value="1"/>
</dbReference>
<feature type="region of interest" description="Disordered" evidence="3">
    <location>
        <begin position="837"/>
        <end position="925"/>
    </location>
</feature>
<dbReference type="Gene3D" id="1.10.10.10">
    <property type="entry name" value="Winged helix-like DNA-binding domain superfamily/Winged helix DNA-binding domain"/>
    <property type="match status" value="1"/>
</dbReference>
<dbReference type="PANTHER" id="PTHR23065">
    <property type="entry name" value="PROLINE-SERINE-THREONINE PHOSPHATASE INTERACTING PROTEIN 1"/>
    <property type="match status" value="1"/>
</dbReference>
<dbReference type="InParanoid" id="G2Q929"/>
<dbReference type="OMA" id="WSQKQPE"/>
<dbReference type="InterPro" id="IPR001060">
    <property type="entry name" value="FCH_dom"/>
</dbReference>
<dbReference type="KEGG" id="mtm:MYCTH_2301089"/>
<dbReference type="PROSITE" id="PS51741">
    <property type="entry name" value="F_BAR"/>
    <property type="match status" value="1"/>
</dbReference>
<dbReference type="HOGENOM" id="CLU_008201_1_0_1"/>
<dbReference type="InterPro" id="IPR036390">
    <property type="entry name" value="WH_DNA-bd_sf"/>
</dbReference>
<sequence length="925" mass="101792">MPGFAESFWSNDYAAGLGVLFGKLQQGIVENRQVLTIARMRAEAEEIYGQRLSEIAPAVDKIQGGFDRDDGASVRKAYEGVRAEMEDASRNHKKIAQNIRDLVVNPFSRWCEAHEARIQDSQEELQARIKAHDKQAETVKKLRSNYFNKCRLVEDLEEENKLAFQDPESSPKQNIPAIKVNQDPAEEEEPLEIGDVLYTPEQVKKMLSHMLATIKMGETKVPILGTYQNTSAGADIVEYIQQHMGATSVSHAERIGQDLVTHGFLRLVGNVGNTFANSSKMFYQWRPKAFETAGVPEKKALGRTFSIPVGGSESGDSPVVGTVTEYLAKWDVLNTSRPNETPAERMRREAREADERYKVAVQKLDEMRCELEEAIYMHLKFLERCELDRLKAIKTVILDFSGTISNVIPSLQATVDNMMLFQETVQPLGDLRYLLENYRTGSFIPKVVVYENYYNKVDDQTFGVDLEARARADRKRVPIIITTILTYLDHHYPDLEGDEARRGVWLVDVPLSQTHKLRAKVNNGQPPALEMFAEFDIPTVASLLKLYLLELPDSLVSSHVYEIIRTIYNSPATEGGDAARIPVLQQTLSQLRLTNIATLDACMNHFTRLIDLTSADEEYVQKLATTLAPCILRPRTETSLTMEEKHAYRLIRDLFAHKDAIFNELKRLSTMNASGSGKGNQGRPRAISTDESNRKAHMEERNRAILEKASGSRSRATSPAPSPRAHRRDRSVGGPETRFPISTSNISSPTSEHRKRTSLGPNLPKRTSLEVPGESDASIGLSHPSDGNFIMNGVSATVAASSSSSAAAAAASAASATPATPPSTSAATATDPQLAKVAAAAGGQEGTVEKRNSLGRSGARFGSGRRVTPAASAAARTAAPPPHHQHTGSGSQSSSQAQDHQQQQQGGARHAHQHSVTLVDAPMDD</sequence>
<dbReference type="GO" id="GO:0005886">
    <property type="term" value="C:plasma membrane"/>
    <property type="evidence" value="ECO:0007669"/>
    <property type="project" value="TreeGrafter"/>
</dbReference>
<dbReference type="OrthoDB" id="2155291at2759"/>
<dbReference type="FunFam" id="1.20.1270.60:FF:000073">
    <property type="entry name" value="RhoGAP and Fes/CIP4 domain protein"/>
    <property type="match status" value="1"/>
</dbReference>
<evidence type="ECO:0000313" key="7">
    <source>
        <dbReference type="EMBL" id="AEO56321.1"/>
    </source>
</evidence>
<dbReference type="eggNOG" id="ENOG502QQWB">
    <property type="taxonomic scope" value="Eukaryota"/>
</dbReference>
<feature type="region of interest" description="Disordered" evidence="3">
    <location>
        <begin position="671"/>
        <end position="782"/>
    </location>
</feature>
<dbReference type="SMART" id="SM00324">
    <property type="entry name" value="RhoGAP"/>
    <property type="match status" value="1"/>
</dbReference>
<dbReference type="EMBL" id="CP003003">
    <property type="protein sequence ID" value="AEO56321.1"/>
    <property type="molecule type" value="Genomic_DNA"/>
</dbReference>
<dbReference type="SUPFAM" id="SSF48350">
    <property type="entry name" value="GTPase activation domain, GAP"/>
    <property type="match status" value="1"/>
</dbReference>
<reference evidence="7 8" key="1">
    <citation type="journal article" date="2011" name="Nat. Biotechnol.">
        <title>Comparative genomic analysis of the thermophilic biomass-degrading fungi Myceliophthora thermophila and Thielavia terrestris.</title>
        <authorList>
            <person name="Berka R.M."/>
            <person name="Grigoriev I.V."/>
            <person name="Otillar R."/>
            <person name="Salamov A."/>
            <person name="Grimwood J."/>
            <person name="Reid I."/>
            <person name="Ishmael N."/>
            <person name="John T."/>
            <person name="Darmond C."/>
            <person name="Moisan M.-C."/>
            <person name="Henrissat B."/>
            <person name="Coutinho P.M."/>
            <person name="Lombard V."/>
            <person name="Natvig D.O."/>
            <person name="Lindquist E."/>
            <person name="Schmutz J."/>
            <person name="Lucas S."/>
            <person name="Harris P."/>
            <person name="Powlowski J."/>
            <person name="Bellemare A."/>
            <person name="Taylor D."/>
            <person name="Butler G."/>
            <person name="de Vries R.P."/>
            <person name="Allijn I.E."/>
            <person name="van den Brink J."/>
            <person name="Ushinsky S."/>
            <person name="Storms R."/>
            <person name="Powell A.J."/>
            <person name="Paulsen I.T."/>
            <person name="Elbourne L.D.H."/>
            <person name="Baker S.E."/>
            <person name="Magnuson J."/>
            <person name="LaBoissiere S."/>
            <person name="Clutterbuck A.J."/>
            <person name="Martinez D."/>
            <person name="Wogulis M."/>
            <person name="de Leon A.L."/>
            <person name="Rey M.W."/>
            <person name="Tsang A."/>
        </authorList>
    </citation>
    <scope>NUCLEOTIDE SEQUENCE [LARGE SCALE GENOMIC DNA]</scope>
    <source>
        <strain evidence="8">ATCC 42464 / BCRC 31852 / DSM 1799</strain>
    </source>
</reference>
<dbReference type="Gene3D" id="1.10.555.10">
    <property type="entry name" value="Rho GTPase activation protein"/>
    <property type="match status" value="1"/>
</dbReference>
<dbReference type="GO" id="GO:0007010">
    <property type="term" value="P:cytoskeleton organization"/>
    <property type="evidence" value="ECO:0007669"/>
    <property type="project" value="TreeGrafter"/>
</dbReference>
<dbReference type="InterPro" id="IPR036388">
    <property type="entry name" value="WH-like_DNA-bd_sf"/>
</dbReference>
<keyword evidence="8" id="KW-1185">Reference proteome</keyword>
<dbReference type="FunFam" id="1.20.1270.60:FF:000050">
    <property type="entry name" value="RhoGAP and Fes/CIP4 domain protein"/>
    <property type="match status" value="1"/>
</dbReference>
<dbReference type="Gene3D" id="1.20.1270.60">
    <property type="entry name" value="Arfaptin homology (AH) domain/BAR domain"/>
    <property type="match status" value="2"/>
</dbReference>
<dbReference type="VEuPathDB" id="FungiDB:MYCTH_2301089"/>
<evidence type="ECO:0000256" key="2">
    <source>
        <dbReference type="SAM" id="Coils"/>
    </source>
</evidence>
<dbReference type="FunCoup" id="G2Q929">
    <property type="interactions" value="49"/>
</dbReference>
<dbReference type="STRING" id="573729.G2Q929"/>